<comment type="similarity">
    <text evidence="2 14">Belongs to the UppP family.</text>
</comment>
<evidence type="ECO:0000256" key="7">
    <source>
        <dbReference type="ARBA" id="ARBA00022801"/>
    </source>
</evidence>
<organism evidence="15 16">
    <name type="scientific">Dokdonella fugitiva</name>
    <dbReference type="NCBI Taxonomy" id="328517"/>
    <lineage>
        <taxon>Bacteria</taxon>
        <taxon>Pseudomonadati</taxon>
        <taxon>Pseudomonadota</taxon>
        <taxon>Gammaproteobacteria</taxon>
        <taxon>Lysobacterales</taxon>
        <taxon>Rhodanobacteraceae</taxon>
        <taxon>Dokdonella</taxon>
    </lineage>
</organism>
<comment type="catalytic activity">
    <reaction evidence="13 14">
        <text>di-trans,octa-cis-undecaprenyl diphosphate + H2O = di-trans,octa-cis-undecaprenyl phosphate + phosphate + H(+)</text>
        <dbReference type="Rhea" id="RHEA:28094"/>
        <dbReference type="ChEBI" id="CHEBI:15377"/>
        <dbReference type="ChEBI" id="CHEBI:15378"/>
        <dbReference type="ChEBI" id="CHEBI:43474"/>
        <dbReference type="ChEBI" id="CHEBI:58405"/>
        <dbReference type="ChEBI" id="CHEBI:60392"/>
        <dbReference type="EC" id="3.6.1.27"/>
    </reaction>
</comment>
<keyword evidence="9 14" id="KW-0472">Membrane</keyword>
<dbReference type="Proteomes" id="UP000294862">
    <property type="component" value="Unassembled WGS sequence"/>
</dbReference>
<protein>
    <recommendedName>
        <fullName evidence="4 14">Undecaprenyl-diphosphatase</fullName>
        <ecNumber evidence="3 14">3.6.1.27</ecNumber>
    </recommendedName>
    <alternativeName>
        <fullName evidence="12 14">Bacitracin resistance protein</fullName>
    </alternativeName>
    <alternativeName>
        <fullName evidence="11 14">Undecaprenyl pyrophosphate phosphatase</fullName>
    </alternativeName>
</protein>
<keyword evidence="10 14" id="KW-0046">Antibiotic resistance</keyword>
<dbReference type="PANTHER" id="PTHR30622">
    <property type="entry name" value="UNDECAPRENYL-DIPHOSPHATASE"/>
    <property type="match status" value="1"/>
</dbReference>
<proteinExistence type="inferred from homology"/>
<dbReference type="GO" id="GO:0071555">
    <property type="term" value="P:cell wall organization"/>
    <property type="evidence" value="ECO:0007669"/>
    <property type="project" value="UniProtKB-KW"/>
</dbReference>
<sequence>MVHIAPVFAPWWSIAHAVQSALPTLPGRPLSDFVSPFLLGLIEGITEFLPISSTGHLLVAEHWLGARSDLFNVVIQAGAILAVVLIYRERLWRLARGLGDPVQRDYVLKLGAAFLITAALGFAATQLGFKLPESVAPVAWALVLGGVWMLAAEWLAARRPERSTITWTVAILVGLAQVVAGVFPGTSRSAATIFVAMLAGTGNRAAATEFAFLVGIPTMFAASGYELLKTLKAGGEVHEDWGALALAFVVSAVTAFVAVRWLLGYIRTHRFTPFAVYRIALGLTLLFMA</sequence>
<dbReference type="EC" id="3.6.1.27" evidence="3 14"/>
<feature type="transmembrane region" description="Helical" evidence="14">
    <location>
        <begin position="107"/>
        <end position="129"/>
    </location>
</feature>
<dbReference type="Pfam" id="PF02673">
    <property type="entry name" value="BacA"/>
    <property type="match status" value="1"/>
</dbReference>
<accession>A0A4R2IEJ7</accession>
<dbReference type="GO" id="GO:0008360">
    <property type="term" value="P:regulation of cell shape"/>
    <property type="evidence" value="ECO:0007669"/>
    <property type="project" value="UniProtKB-KW"/>
</dbReference>
<evidence type="ECO:0000256" key="12">
    <source>
        <dbReference type="ARBA" id="ARBA00032932"/>
    </source>
</evidence>
<evidence type="ECO:0000256" key="2">
    <source>
        <dbReference type="ARBA" id="ARBA00010621"/>
    </source>
</evidence>
<feature type="transmembrane region" description="Helical" evidence="14">
    <location>
        <begin position="70"/>
        <end position="87"/>
    </location>
</feature>
<comment type="function">
    <text evidence="14">Catalyzes the dephosphorylation of undecaprenyl diphosphate (UPP). Confers resistance to bacitracin.</text>
</comment>
<dbReference type="GO" id="GO:0009252">
    <property type="term" value="P:peptidoglycan biosynthetic process"/>
    <property type="evidence" value="ECO:0007669"/>
    <property type="project" value="UniProtKB-KW"/>
</dbReference>
<comment type="caution">
    <text evidence="15">The sequence shown here is derived from an EMBL/GenBank/DDBJ whole genome shotgun (WGS) entry which is preliminary data.</text>
</comment>
<evidence type="ECO:0000256" key="13">
    <source>
        <dbReference type="ARBA" id="ARBA00047594"/>
    </source>
</evidence>
<keyword evidence="16" id="KW-1185">Reference proteome</keyword>
<reference evidence="15 16" key="1">
    <citation type="journal article" date="2015" name="Stand. Genomic Sci.">
        <title>Genomic Encyclopedia of Bacterial and Archaeal Type Strains, Phase III: the genomes of soil and plant-associated and newly described type strains.</title>
        <authorList>
            <person name="Whitman W.B."/>
            <person name="Woyke T."/>
            <person name="Klenk H.P."/>
            <person name="Zhou Y."/>
            <person name="Lilburn T.G."/>
            <person name="Beck B.J."/>
            <person name="De Vos P."/>
            <person name="Vandamme P."/>
            <person name="Eisen J.A."/>
            <person name="Garrity G."/>
            <person name="Hugenholtz P."/>
            <person name="Kyrpides N.C."/>
        </authorList>
    </citation>
    <scope>NUCLEOTIDE SEQUENCE [LARGE SCALE GENOMIC DNA]</scope>
    <source>
        <strain evidence="15 16">A3</strain>
    </source>
</reference>
<comment type="subcellular location">
    <subcellularLocation>
        <location evidence="1 14">Cell membrane</location>
        <topology evidence="1 14">Multi-pass membrane protein</topology>
    </subcellularLocation>
</comment>
<name>A0A4R2IEJ7_9GAMM</name>
<evidence type="ECO:0000256" key="8">
    <source>
        <dbReference type="ARBA" id="ARBA00022989"/>
    </source>
</evidence>
<dbReference type="InterPro" id="IPR003824">
    <property type="entry name" value="UppP"/>
</dbReference>
<dbReference type="AlphaFoldDB" id="A0A4R2IEJ7"/>
<evidence type="ECO:0000256" key="14">
    <source>
        <dbReference type="HAMAP-Rule" id="MF_01006"/>
    </source>
</evidence>
<keyword evidence="14" id="KW-0133">Cell shape</keyword>
<feature type="transmembrane region" description="Helical" evidence="14">
    <location>
        <begin position="240"/>
        <end position="259"/>
    </location>
</feature>
<evidence type="ECO:0000256" key="11">
    <source>
        <dbReference type="ARBA" id="ARBA00032707"/>
    </source>
</evidence>
<dbReference type="EMBL" id="SLWQ01000001">
    <property type="protein sequence ID" value="TCO43091.1"/>
    <property type="molecule type" value="Genomic_DNA"/>
</dbReference>
<dbReference type="GO" id="GO:0005886">
    <property type="term" value="C:plasma membrane"/>
    <property type="evidence" value="ECO:0007669"/>
    <property type="project" value="UniProtKB-SubCell"/>
</dbReference>
<evidence type="ECO:0000313" key="15">
    <source>
        <dbReference type="EMBL" id="TCO43091.1"/>
    </source>
</evidence>
<feature type="transmembrane region" description="Helical" evidence="14">
    <location>
        <begin position="164"/>
        <end position="185"/>
    </location>
</feature>
<keyword evidence="7 14" id="KW-0378">Hydrolase</keyword>
<evidence type="ECO:0000256" key="4">
    <source>
        <dbReference type="ARBA" id="ARBA00021581"/>
    </source>
</evidence>
<evidence type="ECO:0000256" key="6">
    <source>
        <dbReference type="ARBA" id="ARBA00022692"/>
    </source>
</evidence>
<keyword evidence="14" id="KW-0961">Cell wall biogenesis/degradation</keyword>
<dbReference type="PANTHER" id="PTHR30622:SF3">
    <property type="entry name" value="UNDECAPRENYL-DIPHOSPHATASE"/>
    <property type="match status" value="1"/>
</dbReference>
<keyword evidence="14" id="KW-0573">Peptidoglycan synthesis</keyword>
<evidence type="ECO:0000256" key="1">
    <source>
        <dbReference type="ARBA" id="ARBA00004651"/>
    </source>
</evidence>
<feature type="transmembrane region" description="Helical" evidence="14">
    <location>
        <begin position="205"/>
        <end position="228"/>
    </location>
</feature>
<dbReference type="NCBIfam" id="NF001390">
    <property type="entry name" value="PRK00281.1-4"/>
    <property type="match status" value="1"/>
</dbReference>
<dbReference type="GO" id="GO:0046677">
    <property type="term" value="P:response to antibiotic"/>
    <property type="evidence" value="ECO:0007669"/>
    <property type="project" value="UniProtKB-UniRule"/>
</dbReference>
<gene>
    <name evidence="14" type="primary">uppP</name>
    <name evidence="15" type="ORF">EV148_101510</name>
</gene>
<feature type="transmembrane region" description="Helical" evidence="14">
    <location>
        <begin position="135"/>
        <end position="157"/>
    </location>
</feature>
<dbReference type="HAMAP" id="MF_01006">
    <property type="entry name" value="Undec_diphosphatase"/>
    <property type="match status" value="1"/>
</dbReference>
<keyword evidence="6 14" id="KW-0812">Transmembrane</keyword>
<evidence type="ECO:0000256" key="9">
    <source>
        <dbReference type="ARBA" id="ARBA00023136"/>
    </source>
</evidence>
<keyword evidence="8 14" id="KW-1133">Transmembrane helix</keyword>
<keyword evidence="5 14" id="KW-1003">Cell membrane</keyword>
<evidence type="ECO:0000256" key="10">
    <source>
        <dbReference type="ARBA" id="ARBA00023251"/>
    </source>
</evidence>
<comment type="miscellaneous">
    <text evidence="14">Bacitracin is thought to be involved in the inhibition of peptidoglycan synthesis by sequestering undecaprenyl diphosphate, thereby reducing the pool of lipid carrier available.</text>
</comment>
<evidence type="ECO:0000313" key="16">
    <source>
        <dbReference type="Proteomes" id="UP000294862"/>
    </source>
</evidence>
<evidence type="ECO:0000256" key="3">
    <source>
        <dbReference type="ARBA" id="ARBA00012374"/>
    </source>
</evidence>
<evidence type="ECO:0000256" key="5">
    <source>
        <dbReference type="ARBA" id="ARBA00022475"/>
    </source>
</evidence>
<dbReference type="GO" id="GO:0050380">
    <property type="term" value="F:undecaprenyl-diphosphatase activity"/>
    <property type="evidence" value="ECO:0007669"/>
    <property type="project" value="UniProtKB-UniRule"/>
</dbReference>